<feature type="transmembrane region" description="Helical" evidence="1">
    <location>
        <begin position="12"/>
        <end position="32"/>
    </location>
</feature>
<dbReference type="Proteomes" id="UP000636458">
    <property type="component" value="Unassembled WGS sequence"/>
</dbReference>
<comment type="caution">
    <text evidence="3">The sequence shown here is derived from an EMBL/GenBank/DDBJ whole genome shotgun (WGS) entry which is preliminary data.</text>
</comment>
<accession>A0A934SU67</accession>
<keyword evidence="1" id="KW-1133">Transmembrane helix</keyword>
<gene>
    <name evidence="2" type="ORF">IV501_03690</name>
    <name evidence="3" type="ORF">IV501_10935</name>
</gene>
<keyword evidence="1" id="KW-0812">Transmembrane</keyword>
<dbReference type="EMBL" id="JAEPES010000001">
    <property type="protein sequence ID" value="MBK4346728.1"/>
    <property type="molecule type" value="Genomic_DNA"/>
</dbReference>
<organism evidence="3 4">
    <name type="scientific">Lacisediminihabitans changchengi</name>
    <dbReference type="NCBI Taxonomy" id="2787634"/>
    <lineage>
        <taxon>Bacteria</taxon>
        <taxon>Bacillati</taxon>
        <taxon>Actinomycetota</taxon>
        <taxon>Actinomycetes</taxon>
        <taxon>Micrococcales</taxon>
        <taxon>Microbacteriaceae</taxon>
        <taxon>Lacisediminihabitans</taxon>
    </lineage>
</organism>
<dbReference type="RefSeq" id="WP_200555035.1">
    <property type="nucleotide sequence ID" value="NZ_JAEPES010000001.1"/>
</dbReference>
<evidence type="ECO:0000313" key="2">
    <source>
        <dbReference type="EMBL" id="MBK4346728.1"/>
    </source>
</evidence>
<name>A0A934SU67_9MICO</name>
<evidence type="ECO:0000313" key="3">
    <source>
        <dbReference type="EMBL" id="MBK4348149.1"/>
    </source>
</evidence>
<keyword evidence="4" id="KW-1185">Reference proteome</keyword>
<dbReference type="Pfam" id="PF11292">
    <property type="entry name" value="DUF3093"/>
    <property type="match status" value="1"/>
</dbReference>
<evidence type="ECO:0000256" key="1">
    <source>
        <dbReference type="SAM" id="Phobius"/>
    </source>
</evidence>
<evidence type="ECO:0000313" key="4">
    <source>
        <dbReference type="Proteomes" id="UP000636458"/>
    </source>
</evidence>
<reference evidence="3" key="1">
    <citation type="submission" date="2021-01" db="EMBL/GenBank/DDBJ databases">
        <title>Lacisediminihabitans sp. nov. strain G11-30, isolated from Antarctic Soil.</title>
        <authorList>
            <person name="Li J."/>
        </authorList>
    </citation>
    <scope>NUCLEOTIDE SEQUENCE</scope>
    <source>
        <strain evidence="3">G11-30</strain>
    </source>
</reference>
<protein>
    <submittedName>
        <fullName evidence="3">DUF3093 domain-containing protein</fullName>
    </submittedName>
</protein>
<dbReference type="EMBL" id="JAEPES010000003">
    <property type="protein sequence ID" value="MBK4348149.1"/>
    <property type="molecule type" value="Genomic_DNA"/>
</dbReference>
<keyword evidence="1" id="KW-0472">Membrane</keyword>
<sequence>MTIYRERLWASPLVFISTALIIPASLLVFLPINPTAGVFVAILLYLAIVAALILGSPVLRVTDDALTAGRATIPLVFVGELTAYRGEAATLARGRKLDARAWLLIRGWVSPVAKIDVLDPEDPTPYWLVSTRKPEALIEAISSARARVEGSADQS</sequence>
<proteinExistence type="predicted"/>
<feature type="transmembrane region" description="Helical" evidence="1">
    <location>
        <begin position="38"/>
        <end position="59"/>
    </location>
</feature>
<dbReference type="AlphaFoldDB" id="A0A934SU67"/>
<dbReference type="InterPro" id="IPR021443">
    <property type="entry name" value="DUF3093"/>
</dbReference>